<evidence type="ECO:0000256" key="5">
    <source>
        <dbReference type="ARBA" id="ARBA00022691"/>
    </source>
</evidence>
<dbReference type="InterPro" id="IPR001214">
    <property type="entry name" value="SET_dom"/>
</dbReference>
<dbReference type="InterPro" id="IPR050973">
    <property type="entry name" value="H3K9_Histone-Lys_N-MTase"/>
</dbReference>
<evidence type="ECO:0000259" key="8">
    <source>
        <dbReference type="PROSITE" id="PS50280"/>
    </source>
</evidence>
<evidence type="ECO:0000256" key="6">
    <source>
        <dbReference type="ARBA" id="ARBA00022723"/>
    </source>
</evidence>
<dbReference type="SUPFAM" id="SSF82199">
    <property type="entry name" value="SET domain"/>
    <property type="match status" value="1"/>
</dbReference>
<reference evidence="10" key="2">
    <citation type="submission" date="2011-02" db="EMBL/GenBank/DDBJ databases">
        <authorList>
            <person name="MacLean D."/>
        </authorList>
    </citation>
    <scope>NUCLEOTIDE SEQUENCE</scope>
</reference>
<dbReference type="PANTHER" id="PTHR46223:SF3">
    <property type="entry name" value="HISTONE-LYSINE N-METHYLTRANSFERASE SET-23"/>
    <property type="match status" value="1"/>
</dbReference>
<dbReference type="GO" id="GO:0008168">
    <property type="term" value="F:methyltransferase activity"/>
    <property type="evidence" value="ECO:0007669"/>
    <property type="project" value="UniProtKB-KW"/>
</dbReference>
<dbReference type="Gene3D" id="2.170.270.10">
    <property type="entry name" value="SET domain"/>
    <property type="match status" value="1"/>
</dbReference>
<evidence type="ECO:0000256" key="7">
    <source>
        <dbReference type="ARBA" id="ARBA00022833"/>
    </source>
</evidence>
<dbReference type="AlphaFoldDB" id="F0WAE2"/>
<keyword evidence="3" id="KW-0489">Methyltransferase</keyword>
<dbReference type="SMART" id="SM00317">
    <property type="entry name" value="SET"/>
    <property type="match status" value="1"/>
</dbReference>
<dbReference type="GO" id="GO:0032259">
    <property type="term" value="P:methylation"/>
    <property type="evidence" value="ECO:0007669"/>
    <property type="project" value="UniProtKB-KW"/>
</dbReference>
<dbReference type="PANTHER" id="PTHR46223">
    <property type="entry name" value="HISTONE-LYSINE N-METHYLTRANSFERASE SUV39H"/>
    <property type="match status" value="1"/>
</dbReference>
<accession>F0WAE2</accession>
<dbReference type="PROSITE" id="PS50280">
    <property type="entry name" value="SET"/>
    <property type="match status" value="1"/>
</dbReference>
<feature type="domain" description="SET" evidence="8">
    <location>
        <begin position="115"/>
        <end position="245"/>
    </location>
</feature>
<dbReference type="GO" id="GO:0005694">
    <property type="term" value="C:chromosome"/>
    <property type="evidence" value="ECO:0007669"/>
    <property type="project" value="UniProtKB-SubCell"/>
</dbReference>
<protein>
    <submittedName>
        <fullName evidence="10">SET domain and mariner transposase fusion putative</fullName>
    </submittedName>
</protein>
<gene>
    <name evidence="10" type="primary">AlNc14C45G3670</name>
    <name evidence="10" type="ORF">ALNC14_042560</name>
</gene>
<dbReference type="HOGENOM" id="CLU_060452_0_0_1"/>
<evidence type="ECO:0000256" key="2">
    <source>
        <dbReference type="ARBA" id="ARBA00022454"/>
    </source>
</evidence>
<evidence type="ECO:0000259" key="9">
    <source>
        <dbReference type="PROSITE" id="PS50868"/>
    </source>
</evidence>
<dbReference type="Pfam" id="PF00856">
    <property type="entry name" value="SET"/>
    <property type="match status" value="1"/>
</dbReference>
<dbReference type="InterPro" id="IPR003616">
    <property type="entry name" value="Post-SET_dom"/>
</dbReference>
<evidence type="ECO:0000256" key="3">
    <source>
        <dbReference type="ARBA" id="ARBA00022603"/>
    </source>
</evidence>
<keyword evidence="5" id="KW-0949">S-adenosyl-L-methionine</keyword>
<dbReference type="InterPro" id="IPR046341">
    <property type="entry name" value="SET_dom_sf"/>
</dbReference>
<keyword evidence="7" id="KW-0862">Zinc</keyword>
<comment type="subcellular location">
    <subcellularLocation>
        <location evidence="1">Chromosome</location>
    </subcellularLocation>
</comment>
<proteinExistence type="predicted"/>
<name>F0WAE2_9STRA</name>
<sequence>MPDYMNALHFLITEQRVCHFIGIGALKNLLLVSRSTSQLVKEWMQRLESDLSDGAEAFKIPCVGNISKSQFIELMRFTYVTKSVIPIQFEKHGLPLSLRTRQEERYSHLELGTKVPVYLQYTPGKGWGVFAGEEISFRTCVGEYVGEVLSTVEVQHRYREKYDRSAQNYVLVVRESLVEIQTSGPQILRTNVDATYFGNFTRFINHGCDPLLSIELFRIDSFIPRLLFYTTRNVKKGEELIFDYGLTPHIPNTKYVYRQCLCGSEHCRKKLPFDASA</sequence>
<keyword evidence="2" id="KW-0158">Chromosome</keyword>
<keyword evidence="6" id="KW-0479">Metal-binding</keyword>
<evidence type="ECO:0000313" key="10">
    <source>
        <dbReference type="EMBL" id="CCA18113.1"/>
    </source>
</evidence>
<organism evidence="10">
    <name type="scientific">Albugo laibachii Nc14</name>
    <dbReference type="NCBI Taxonomy" id="890382"/>
    <lineage>
        <taxon>Eukaryota</taxon>
        <taxon>Sar</taxon>
        <taxon>Stramenopiles</taxon>
        <taxon>Oomycota</taxon>
        <taxon>Peronosporomycetes</taxon>
        <taxon>Albuginales</taxon>
        <taxon>Albuginaceae</taxon>
        <taxon>Albugo</taxon>
    </lineage>
</organism>
<evidence type="ECO:0000256" key="1">
    <source>
        <dbReference type="ARBA" id="ARBA00004286"/>
    </source>
</evidence>
<keyword evidence="4" id="KW-0808">Transferase</keyword>
<dbReference type="GO" id="GO:0046872">
    <property type="term" value="F:metal ion binding"/>
    <property type="evidence" value="ECO:0007669"/>
    <property type="project" value="UniProtKB-KW"/>
</dbReference>
<feature type="domain" description="Post-SET" evidence="9">
    <location>
        <begin position="256"/>
        <end position="272"/>
    </location>
</feature>
<evidence type="ECO:0000256" key="4">
    <source>
        <dbReference type="ARBA" id="ARBA00022679"/>
    </source>
</evidence>
<dbReference type="PROSITE" id="PS50868">
    <property type="entry name" value="POST_SET"/>
    <property type="match status" value="1"/>
</dbReference>
<dbReference type="EMBL" id="FR824090">
    <property type="protein sequence ID" value="CCA18113.1"/>
    <property type="molecule type" value="Genomic_DNA"/>
</dbReference>
<reference evidence="10" key="1">
    <citation type="journal article" date="2011" name="PLoS Biol.">
        <title>Gene gain and loss during evolution of obligate parasitism in the white rust pathogen of Arabidopsis thaliana.</title>
        <authorList>
            <person name="Kemen E."/>
            <person name="Gardiner A."/>
            <person name="Schultz-Larsen T."/>
            <person name="Kemen A.C."/>
            <person name="Balmuth A.L."/>
            <person name="Robert-Seilaniantz A."/>
            <person name="Bailey K."/>
            <person name="Holub E."/>
            <person name="Studholme D.J."/>
            <person name="Maclean D."/>
            <person name="Jones J.D."/>
        </authorList>
    </citation>
    <scope>NUCLEOTIDE SEQUENCE</scope>
</reference>